<dbReference type="InterPro" id="IPR051935">
    <property type="entry name" value="HSDL2"/>
</dbReference>
<keyword evidence="6" id="KW-1185">Reference proteome</keyword>
<dbReference type="PANTHER" id="PTHR42808">
    <property type="entry name" value="HYDROXYSTEROID DEHYDROGENASE-LIKE PROTEIN 2"/>
    <property type="match status" value="1"/>
</dbReference>
<evidence type="ECO:0000256" key="3">
    <source>
        <dbReference type="ARBA" id="ARBA00023002"/>
    </source>
</evidence>
<sequence>MQAEQKMQEVVTKMNTNPEHIQDLTYTYEFRLTDSGVRQLHIENGKAELTEPTREPKLVIEISDENFVKMANDDLNPTTAYMTGKLKIKGEIGHALKFSQLLKKYQ</sequence>
<feature type="domain" description="SCP2" evidence="4">
    <location>
        <begin position="15"/>
        <end position="103"/>
    </location>
</feature>
<comment type="similarity">
    <text evidence="1">Belongs to the short-chain dehydrogenases/reductases (SDR) family.</text>
</comment>
<dbReference type="AlphaFoldDB" id="A0A859FDB6"/>
<dbReference type="RefSeq" id="WP_176008609.1">
    <property type="nucleotide sequence ID" value="NZ_CP041372.2"/>
</dbReference>
<dbReference type="InterPro" id="IPR036527">
    <property type="entry name" value="SCP2_sterol-bd_dom_sf"/>
</dbReference>
<dbReference type="KEGG" id="psua:FLK61_27885"/>
<dbReference type="PANTHER" id="PTHR42808:SF3">
    <property type="entry name" value="HYDROXYSTEROID DEHYDROGENASE-LIKE PROTEIN 2"/>
    <property type="match status" value="1"/>
</dbReference>
<dbReference type="Gene3D" id="3.30.1050.10">
    <property type="entry name" value="SCP2 sterol-binding domain"/>
    <property type="match status" value="1"/>
</dbReference>
<dbReference type="Proteomes" id="UP000318138">
    <property type="component" value="Chromosome"/>
</dbReference>
<keyword evidence="2" id="KW-0521">NADP</keyword>
<keyword evidence="3" id="KW-0560">Oxidoreductase</keyword>
<evidence type="ECO:0000259" key="4">
    <source>
        <dbReference type="Pfam" id="PF02036"/>
    </source>
</evidence>
<evidence type="ECO:0000256" key="1">
    <source>
        <dbReference type="ARBA" id="ARBA00006484"/>
    </source>
</evidence>
<accession>A0A859FDB6</accession>
<dbReference type="EMBL" id="CP041372">
    <property type="protein sequence ID" value="QKS70574.1"/>
    <property type="molecule type" value="Genomic_DNA"/>
</dbReference>
<dbReference type="Pfam" id="PF02036">
    <property type="entry name" value="SCP2"/>
    <property type="match status" value="1"/>
</dbReference>
<dbReference type="GO" id="GO:0016491">
    <property type="term" value="F:oxidoreductase activity"/>
    <property type="evidence" value="ECO:0007669"/>
    <property type="project" value="UniProtKB-KW"/>
</dbReference>
<protein>
    <submittedName>
        <fullName evidence="5">SCP2 sterol-binding domain-containing protein</fullName>
    </submittedName>
</protein>
<gene>
    <name evidence="5" type="ORF">FLK61_27885</name>
</gene>
<dbReference type="InterPro" id="IPR003033">
    <property type="entry name" value="SCP2_sterol-bd_dom"/>
</dbReference>
<name>A0A859FDB6_9BACI</name>
<dbReference type="SUPFAM" id="SSF55718">
    <property type="entry name" value="SCP-like"/>
    <property type="match status" value="1"/>
</dbReference>
<evidence type="ECO:0000313" key="6">
    <source>
        <dbReference type="Proteomes" id="UP000318138"/>
    </source>
</evidence>
<organism evidence="5 6">
    <name type="scientific">Paenalkalicoccus suaedae</name>
    <dbReference type="NCBI Taxonomy" id="2592382"/>
    <lineage>
        <taxon>Bacteria</taxon>
        <taxon>Bacillati</taxon>
        <taxon>Bacillota</taxon>
        <taxon>Bacilli</taxon>
        <taxon>Bacillales</taxon>
        <taxon>Bacillaceae</taxon>
        <taxon>Paenalkalicoccus</taxon>
    </lineage>
</organism>
<reference evidence="6" key="1">
    <citation type="submission" date="2019-07" db="EMBL/GenBank/DDBJ databases">
        <title>Bacillus alkalisoli sp. nov. isolated from saline soil.</title>
        <authorList>
            <person name="Sun J.-Q."/>
            <person name="Xu L."/>
        </authorList>
    </citation>
    <scope>NUCLEOTIDE SEQUENCE [LARGE SCALE GENOMIC DNA]</scope>
    <source>
        <strain evidence="6">M4U3P1</strain>
    </source>
</reference>
<evidence type="ECO:0000313" key="5">
    <source>
        <dbReference type="EMBL" id="QKS70574.1"/>
    </source>
</evidence>
<evidence type="ECO:0000256" key="2">
    <source>
        <dbReference type="ARBA" id="ARBA00022857"/>
    </source>
</evidence>
<proteinExistence type="inferred from homology"/>